<comment type="similarity">
    <text evidence="3 9">Belongs to the pseudouridine synthase RluA family.</text>
</comment>
<comment type="function">
    <text evidence="2">Responsible for synthesis of pseudouridine from uracil at positions 955, 2504 and 2580 in 23S ribosomal RNA.</text>
</comment>
<comment type="catalytic activity">
    <reaction evidence="1">
        <text>uridine(955/2504/2580) in 23S rRNA = pseudouridine(955/2504/2580) in 23S rRNA</text>
        <dbReference type="Rhea" id="RHEA:42528"/>
        <dbReference type="Rhea" id="RHEA-COMP:10099"/>
        <dbReference type="Rhea" id="RHEA-COMP:10100"/>
        <dbReference type="ChEBI" id="CHEBI:65314"/>
        <dbReference type="ChEBI" id="CHEBI:65315"/>
        <dbReference type="EC" id="5.4.99.24"/>
    </reaction>
</comment>
<dbReference type="InterPro" id="IPR006224">
    <property type="entry name" value="PsdUridine_synth_RluA-like_CS"/>
</dbReference>
<protein>
    <recommendedName>
        <fullName evidence="9">Pseudouridine synthase</fullName>
        <ecNumber evidence="9">5.4.99.-</ecNumber>
    </recommendedName>
</protein>
<feature type="active site" evidence="7">
    <location>
        <position position="178"/>
    </location>
</feature>
<dbReference type="Gene3D" id="3.30.2350.10">
    <property type="entry name" value="Pseudouridine synthase"/>
    <property type="match status" value="1"/>
</dbReference>
<dbReference type="PROSITE" id="PS01129">
    <property type="entry name" value="PSI_RLU"/>
    <property type="match status" value="1"/>
</dbReference>
<dbReference type="Proteomes" id="UP000013165">
    <property type="component" value="Unassembled WGS sequence"/>
</dbReference>
<evidence type="ECO:0000256" key="4">
    <source>
        <dbReference type="ARBA" id="ARBA00022552"/>
    </source>
</evidence>
<name>N6WXU3_9GAMM</name>
<evidence type="ECO:0000313" key="13">
    <source>
        <dbReference type="Proteomes" id="UP000013165"/>
    </source>
</evidence>
<dbReference type="GO" id="GO:0003723">
    <property type="term" value="F:RNA binding"/>
    <property type="evidence" value="ECO:0007669"/>
    <property type="project" value="UniProtKB-KW"/>
</dbReference>
<feature type="compositionally biased region" description="Basic and acidic residues" evidence="10">
    <location>
        <begin position="12"/>
        <end position="28"/>
    </location>
</feature>
<dbReference type="GO" id="GO:0160141">
    <property type="term" value="F:23S rRNA pseudouridine(955/2504/2580) synthase activity"/>
    <property type="evidence" value="ECO:0007669"/>
    <property type="project" value="UniProtKB-EC"/>
</dbReference>
<dbReference type="Gene3D" id="3.10.290.10">
    <property type="entry name" value="RNA-binding S4 domain"/>
    <property type="match status" value="1"/>
</dbReference>
<keyword evidence="6 9" id="KW-0413">Isomerase</keyword>
<dbReference type="SUPFAM" id="SSF55120">
    <property type="entry name" value="Pseudouridine synthase"/>
    <property type="match status" value="1"/>
</dbReference>
<dbReference type="GO" id="GO:0000455">
    <property type="term" value="P:enzyme-directed rRNA pseudouridine synthesis"/>
    <property type="evidence" value="ECO:0007669"/>
    <property type="project" value="TreeGrafter"/>
</dbReference>
<dbReference type="InterPro" id="IPR036986">
    <property type="entry name" value="S4_RNA-bd_sf"/>
</dbReference>
<feature type="compositionally biased region" description="Basic residues" evidence="10">
    <location>
        <begin position="1"/>
        <end position="11"/>
    </location>
</feature>
<sequence>MPRQAPNRKRTHADTRRPKPTERRRRPEQAAAVKQDAAPKPGVRWVRIDEEGAGQRLDNFLITQLKGVPRSVVYRIVRKGEVRINKKRCKPDSRLAAGDEVRIPPVVQKQKPETPAPSARVRRLVEGAVIFENDQLIVVNKPQGMAVHGGSGLSFGLIEALRAARPDARFLELVHRLDRDTSGLIMVAKKRSALRHLQDEIRGKRVTKLYHTLVAGHWPASRTEIDAPLERFELRSGERMVRVSDAGKVALTRFQVLELFDGYSLVQAFPVTGRTHQIRVHCAFGGHPIAGDDKYMDDVSLKAFRAQGGQRLMLHAYALELVLPDGQQARFEAPYETGFAETLERLRLRRSGG</sequence>
<evidence type="ECO:0000256" key="9">
    <source>
        <dbReference type="RuleBase" id="RU362028"/>
    </source>
</evidence>
<feature type="domain" description="RNA-binding S4" evidence="11">
    <location>
        <begin position="55"/>
        <end position="112"/>
    </location>
</feature>
<evidence type="ECO:0000256" key="2">
    <source>
        <dbReference type="ARBA" id="ARBA00002876"/>
    </source>
</evidence>
<comment type="caution">
    <text evidence="12">The sequence shown here is derived from an EMBL/GenBank/DDBJ whole genome shotgun (WGS) entry which is preliminary data.</text>
</comment>
<feature type="region of interest" description="Disordered" evidence="10">
    <location>
        <begin position="1"/>
        <end position="41"/>
    </location>
</feature>
<dbReference type="PROSITE" id="PS50889">
    <property type="entry name" value="S4"/>
    <property type="match status" value="1"/>
</dbReference>
<dbReference type="AlphaFoldDB" id="N6WXU3"/>
<evidence type="ECO:0000256" key="5">
    <source>
        <dbReference type="ARBA" id="ARBA00022884"/>
    </source>
</evidence>
<keyword evidence="13" id="KW-1185">Reference proteome</keyword>
<evidence type="ECO:0000256" key="6">
    <source>
        <dbReference type="ARBA" id="ARBA00023235"/>
    </source>
</evidence>
<dbReference type="CDD" id="cd02869">
    <property type="entry name" value="PseudoU_synth_RluA_like"/>
    <property type="match status" value="1"/>
</dbReference>
<proteinExistence type="inferred from homology"/>
<dbReference type="STRING" id="626887.J057_19445"/>
<dbReference type="NCBIfam" id="NF008249">
    <property type="entry name" value="PRK11025.1"/>
    <property type="match status" value="1"/>
</dbReference>
<dbReference type="SMART" id="SM00363">
    <property type="entry name" value="S4"/>
    <property type="match status" value="1"/>
</dbReference>
<dbReference type="EC" id="5.4.99.-" evidence="9"/>
<dbReference type="NCBIfam" id="TIGR00005">
    <property type="entry name" value="rluA_subfam"/>
    <property type="match status" value="1"/>
</dbReference>
<dbReference type="PATRIC" id="fig|626887.3.peg.3886"/>
<dbReference type="InterPro" id="IPR002942">
    <property type="entry name" value="S4_RNA-bd"/>
</dbReference>
<dbReference type="RefSeq" id="WP_004581824.1">
    <property type="nucleotide sequence ID" value="NZ_AP028878.1"/>
</dbReference>
<evidence type="ECO:0000256" key="7">
    <source>
        <dbReference type="PIRSR" id="PIRSR606225-1"/>
    </source>
</evidence>
<keyword evidence="4" id="KW-0698">rRNA processing</keyword>
<evidence type="ECO:0000256" key="8">
    <source>
        <dbReference type="PROSITE-ProRule" id="PRU00182"/>
    </source>
</evidence>
<evidence type="ECO:0000256" key="10">
    <source>
        <dbReference type="SAM" id="MobiDB-lite"/>
    </source>
</evidence>
<comment type="catalytic activity">
    <reaction evidence="9">
        <text>a uridine in RNA = a pseudouridine in RNA</text>
        <dbReference type="Rhea" id="RHEA:48348"/>
        <dbReference type="Rhea" id="RHEA-COMP:12068"/>
        <dbReference type="Rhea" id="RHEA-COMP:12069"/>
        <dbReference type="ChEBI" id="CHEBI:65314"/>
        <dbReference type="ChEBI" id="CHEBI:65315"/>
    </reaction>
</comment>
<dbReference type="InterPro" id="IPR006225">
    <property type="entry name" value="PsdUridine_synth_RluC/D"/>
</dbReference>
<dbReference type="EMBL" id="APLQ01000014">
    <property type="protein sequence ID" value="ENO13603.1"/>
    <property type="molecule type" value="Genomic_DNA"/>
</dbReference>
<dbReference type="InterPro" id="IPR050188">
    <property type="entry name" value="RluA_PseudoU_synthase"/>
</dbReference>
<dbReference type="InterPro" id="IPR020103">
    <property type="entry name" value="PsdUridine_synth_cat_dom_sf"/>
</dbReference>
<reference evidence="12 13" key="1">
    <citation type="journal article" date="2013" name="Genome Announc.">
        <title>Genome Sequence of the Polycyclic Aromatic Hydrocarbon-Degrading Bacterium Strain Marinobacter nanhaiticus D15-8WT.</title>
        <authorList>
            <person name="Cui Z."/>
            <person name="Gao W."/>
            <person name="Li Q."/>
            <person name="Xu G."/>
            <person name="Zheng L."/>
        </authorList>
    </citation>
    <scope>NUCLEOTIDE SEQUENCE [LARGE SCALE GENOMIC DNA]</scope>
    <source>
        <strain evidence="12 13">D15-8W</strain>
    </source>
</reference>
<dbReference type="HOGENOM" id="CLU_016902_1_1_6"/>
<evidence type="ECO:0000259" key="11">
    <source>
        <dbReference type="SMART" id="SM00363"/>
    </source>
</evidence>
<dbReference type="OrthoDB" id="9785808at2"/>
<dbReference type="Pfam" id="PF00849">
    <property type="entry name" value="PseudoU_synth_2"/>
    <property type="match status" value="1"/>
</dbReference>
<accession>N6WXU3</accession>
<keyword evidence="5 8" id="KW-0694">RNA-binding</keyword>
<organism evidence="12 13">
    <name type="scientific">Marinobacter nanhaiticus D15-8W</name>
    <dbReference type="NCBI Taxonomy" id="626887"/>
    <lineage>
        <taxon>Bacteria</taxon>
        <taxon>Pseudomonadati</taxon>
        <taxon>Pseudomonadota</taxon>
        <taxon>Gammaproteobacteria</taxon>
        <taxon>Pseudomonadales</taxon>
        <taxon>Marinobacteraceae</taxon>
        <taxon>Marinobacter</taxon>
    </lineage>
</organism>
<gene>
    <name evidence="12" type="ORF">J057_19445</name>
</gene>
<dbReference type="PANTHER" id="PTHR21600">
    <property type="entry name" value="MITOCHONDRIAL RNA PSEUDOURIDINE SYNTHASE"/>
    <property type="match status" value="1"/>
</dbReference>
<dbReference type="PANTHER" id="PTHR21600:SF92">
    <property type="entry name" value="RIBOSOMAL LARGE SUBUNIT PSEUDOURIDINE SYNTHASE C"/>
    <property type="match status" value="1"/>
</dbReference>
<dbReference type="CDD" id="cd00165">
    <property type="entry name" value="S4"/>
    <property type="match status" value="1"/>
</dbReference>
<evidence type="ECO:0000256" key="3">
    <source>
        <dbReference type="ARBA" id="ARBA00010876"/>
    </source>
</evidence>
<evidence type="ECO:0000256" key="1">
    <source>
        <dbReference type="ARBA" id="ARBA00000381"/>
    </source>
</evidence>
<dbReference type="Pfam" id="PF01479">
    <property type="entry name" value="S4"/>
    <property type="match status" value="1"/>
</dbReference>
<dbReference type="eggNOG" id="COG0564">
    <property type="taxonomic scope" value="Bacteria"/>
</dbReference>
<dbReference type="InterPro" id="IPR006145">
    <property type="entry name" value="PsdUridine_synth_RsuA/RluA"/>
</dbReference>
<evidence type="ECO:0000313" key="12">
    <source>
        <dbReference type="EMBL" id="ENO13603.1"/>
    </source>
</evidence>
<dbReference type="SUPFAM" id="SSF55174">
    <property type="entry name" value="Alpha-L RNA-binding motif"/>
    <property type="match status" value="1"/>
</dbReference>